<dbReference type="GO" id="GO:0004563">
    <property type="term" value="F:beta-N-acetylhexosaminidase activity"/>
    <property type="evidence" value="ECO:0007669"/>
    <property type="project" value="UniProtKB-EC"/>
</dbReference>
<evidence type="ECO:0000256" key="4">
    <source>
        <dbReference type="ARBA" id="ARBA00022801"/>
    </source>
</evidence>
<dbReference type="InterPro" id="IPR001764">
    <property type="entry name" value="Glyco_hydro_3_N"/>
</dbReference>
<dbReference type="EC" id="3.2.1.52" evidence="3"/>
<dbReference type="Pfam" id="PF00933">
    <property type="entry name" value="Glyco_hydro_3"/>
    <property type="match status" value="1"/>
</dbReference>
<sequence>MLPLILGLEGPTLTDADRDRIAKWQPAGFILFTRNIVDASQTRALTDELRELSEHSPIIGIDNEGGRVWRTAGLCPTPPNASTFGEKGSYKQSAWFGALAGRHLEMLGVNMNFAPDLDIDHQPEDSNALRGRCWGRDSQSVIDHAGNFSRWQRKNGVLSCGKHFPAGGRARVDPHHDLPVVEATLDELLATDLLPYTALAPELDAIMIAHIRYPALDSELPSSLSRRIITDLLRNQLGYEGLILTDDLDMGAITNGYGRGRDFELAWLAGNDLPLLCHELDTLDLAAEAFGKLPSDRRFDIEDRLEKALRKLPIPPAFSIEKLDKCHRELSDLTKELTGEECFTIEARTQSPVEDY</sequence>
<dbReference type="EMBL" id="BMXI01000007">
    <property type="protein sequence ID" value="GHC52198.1"/>
    <property type="molecule type" value="Genomic_DNA"/>
</dbReference>
<dbReference type="PANTHER" id="PTHR30480">
    <property type="entry name" value="BETA-HEXOSAMINIDASE-RELATED"/>
    <property type="match status" value="1"/>
</dbReference>
<dbReference type="Proteomes" id="UP000644507">
    <property type="component" value="Unassembled WGS sequence"/>
</dbReference>
<feature type="domain" description="Glycoside hydrolase family 3 N-terminal" evidence="6">
    <location>
        <begin position="15"/>
        <end position="280"/>
    </location>
</feature>
<gene>
    <name evidence="7" type="ORF">GCM10007100_18090</name>
</gene>
<reference evidence="7" key="2">
    <citation type="submission" date="2020-09" db="EMBL/GenBank/DDBJ databases">
        <authorList>
            <person name="Sun Q."/>
            <person name="Kim S."/>
        </authorList>
    </citation>
    <scope>NUCLEOTIDE SEQUENCE</scope>
    <source>
        <strain evidence="7">KCTC 12988</strain>
    </source>
</reference>
<comment type="caution">
    <text evidence="7">The sequence shown here is derived from an EMBL/GenBank/DDBJ whole genome shotgun (WGS) entry which is preliminary data.</text>
</comment>
<evidence type="ECO:0000256" key="1">
    <source>
        <dbReference type="ARBA" id="ARBA00001231"/>
    </source>
</evidence>
<protein>
    <recommendedName>
        <fullName evidence="3">beta-N-acetylhexosaminidase</fullName>
        <ecNumber evidence="3">3.2.1.52</ecNumber>
    </recommendedName>
</protein>
<dbReference type="Gene3D" id="3.20.20.300">
    <property type="entry name" value="Glycoside hydrolase, family 3, N-terminal domain"/>
    <property type="match status" value="1"/>
</dbReference>
<dbReference type="GO" id="GO:0005975">
    <property type="term" value="P:carbohydrate metabolic process"/>
    <property type="evidence" value="ECO:0007669"/>
    <property type="project" value="InterPro"/>
</dbReference>
<comment type="catalytic activity">
    <reaction evidence="1">
        <text>Hydrolysis of terminal non-reducing N-acetyl-D-hexosamine residues in N-acetyl-beta-D-hexosaminides.</text>
        <dbReference type="EC" id="3.2.1.52"/>
    </reaction>
</comment>
<evidence type="ECO:0000313" key="8">
    <source>
        <dbReference type="Proteomes" id="UP000644507"/>
    </source>
</evidence>
<dbReference type="InterPro" id="IPR036962">
    <property type="entry name" value="Glyco_hydro_3_N_sf"/>
</dbReference>
<dbReference type="PANTHER" id="PTHR30480:SF13">
    <property type="entry name" value="BETA-HEXOSAMINIDASE"/>
    <property type="match status" value="1"/>
</dbReference>
<dbReference type="SUPFAM" id="SSF51445">
    <property type="entry name" value="(Trans)glycosidases"/>
    <property type="match status" value="1"/>
</dbReference>
<keyword evidence="4" id="KW-0378">Hydrolase</keyword>
<dbReference type="AlphaFoldDB" id="A0A918TKN1"/>
<evidence type="ECO:0000256" key="2">
    <source>
        <dbReference type="ARBA" id="ARBA00005336"/>
    </source>
</evidence>
<evidence type="ECO:0000256" key="5">
    <source>
        <dbReference type="ARBA" id="ARBA00023295"/>
    </source>
</evidence>
<keyword evidence="8" id="KW-1185">Reference proteome</keyword>
<dbReference type="RefSeq" id="WP_189569619.1">
    <property type="nucleotide sequence ID" value="NZ_BMXI01000007.1"/>
</dbReference>
<dbReference type="InterPro" id="IPR050226">
    <property type="entry name" value="NagZ_Beta-hexosaminidase"/>
</dbReference>
<proteinExistence type="inferred from homology"/>
<name>A0A918TKN1_9BACT</name>
<dbReference type="InterPro" id="IPR017853">
    <property type="entry name" value="GH"/>
</dbReference>
<keyword evidence="5" id="KW-0326">Glycosidase</keyword>
<comment type="similarity">
    <text evidence="2">Belongs to the glycosyl hydrolase 3 family.</text>
</comment>
<accession>A0A918TKN1</accession>
<dbReference type="InterPro" id="IPR019800">
    <property type="entry name" value="Glyco_hydro_3_AS"/>
</dbReference>
<evidence type="ECO:0000313" key="7">
    <source>
        <dbReference type="EMBL" id="GHC52198.1"/>
    </source>
</evidence>
<dbReference type="PROSITE" id="PS00775">
    <property type="entry name" value="GLYCOSYL_HYDROL_F3"/>
    <property type="match status" value="1"/>
</dbReference>
<dbReference type="GO" id="GO:0009254">
    <property type="term" value="P:peptidoglycan turnover"/>
    <property type="evidence" value="ECO:0007669"/>
    <property type="project" value="TreeGrafter"/>
</dbReference>
<evidence type="ECO:0000259" key="6">
    <source>
        <dbReference type="Pfam" id="PF00933"/>
    </source>
</evidence>
<reference evidence="7" key="1">
    <citation type="journal article" date="2014" name="Int. J. Syst. Evol. Microbiol.">
        <title>Complete genome sequence of Corynebacterium casei LMG S-19264T (=DSM 44701T), isolated from a smear-ripened cheese.</title>
        <authorList>
            <consortium name="US DOE Joint Genome Institute (JGI-PGF)"/>
            <person name="Walter F."/>
            <person name="Albersmeier A."/>
            <person name="Kalinowski J."/>
            <person name="Ruckert C."/>
        </authorList>
    </citation>
    <scope>NUCLEOTIDE SEQUENCE</scope>
    <source>
        <strain evidence="7">KCTC 12988</strain>
    </source>
</reference>
<evidence type="ECO:0000256" key="3">
    <source>
        <dbReference type="ARBA" id="ARBA00012663"/>
    </source>
</evidence>
<organism evidence="7 8">
    <name type="scientific">Roseibacillus persicicus</name>
    <dbReference type="NCBI Taxonomy" id="454148"/>
    <lineage>
        <taxon>Bacteria</taxon>
        <taxon>Pseudomonadati</taxon>
        <taxon>Verrucomicrobiota</taxon>
        <taxon>Verrucomicrobiia</taxon>
        <taxon>Verrucomicrobiales</taxon>
        <taxon>Verrucomicrobiaceae</taxon>
        <taxon>Roseibacillus</taxon>
    </lineage>
</organism>